<evidence type="ECO:0000259" key="10">
    <source>
        <dbReference type="Pfam" id="PF00288"/>
    </source>
</evidence>
<dbReference type="EMBL" id="DVMP01000166">
    <property type="protein sequence ID" value="HIU26728.1"/>
    <property type="molecule type" value="Genomic_DNA"/>
</dbReference>
<evidence type="ECO:0000313" key="13">
    <source>
        <dbReference type="Proteomes" id="UP000824090"/>
    </source>
</evidence>
<feature type="domain" description="GHMP kinase N-terminal" evidence="10">
    <location>
        <begin position="74"/>
        <end position="154"/>
    </location>
</feature>
<dbReference type="AlphaFoldDB" id="A0A9D1I1V6"/>
<feature type="active site" evidence="9">
    <location>
        <position position="11"/>
    </location>
</feature>
<dbReference type="PANTHER" id="PTHR43527:SF2">
    <property type="entry name" value="4-DIPHOSPHOCYTIDYL-2-C-METHYL-D-ERYTHRITOL KINASE, CHLOROPLASTIC"/>
    <property type="match status" value="1"/>
</dbReference>
<dbReference type="SUPFAM" id="SSF54211">
    <property type="entry name" value="Ribosomal protein S5 domain 2-like"/>
    <property type="match status" value="1"/>
</dbReference>
<organism evidence="12 13">
    <name type="scientific">Candidatus Allocopromorpha excrementigallinarum</name>
    <dbReference type="NCBI Taxonomy" id="2840742"/>
    <lineage>
        <taxon>Bacteria</taxon>
        <taxon>Bacillati</taxon>
        <taxon>Bacillota</taxon>
        <taxon>Clostridia</taxon>
        <taxon>Eubacteriales</taxon>
        <taxon>Eubacteriaceae</taxon>
        <taxon>Eubacteriaceae incertae sedis</taxon>
        <taxon>Candidatus Allocopromorpha</taxon>
    </lineage>
</organism>
<dbReference type="GO" id="GO:0050515">
    <property type="term" value="F:4-(cytidine 5'-diphospho)-2-C-methyl-D-erythritol kinase activity"/>
    <property type="evidence" value="ECO:0007669"/>
    <property type="project" value="UniProtKB-UniRule"/>
</dbReference>
<dbReference type="InterPro" id="IPR036554">
    <property type="entry name" value="GHMP_kinase_C_sf"/>
</dbReference>
<evidence type="ECO:0000256" key="1">
    <source>
        <dbReference type="ARBA" id="ARBA00009684"/>
    </source>
</evidence>
<evidence type="ECO:0000256" key="6">
    <source>
        <dbReference type="ARBA" id="ARBA00022777"/>
    </source>
</evidence>
<comment type="function">
    <text evidence="9">Catalyzes the phosphorylation of the position 2 hydroxy group of 4-diphosphocytidyl-2C-methyl-D-erythritol.</text>
</comment>
<comment type="similarity">
    <text evidence="1 9">Belongs to the GHMP kinase family. IspE subfamily.</text>
</comment>
<comment type="pathway">
    <text evidence="9">Isoprenoid biosynthesis; isopentenyl diphosphate biosynthesis via DXP pathway; isopentenyl diphosphate from 1-deoxy-D-xylulose 5-phosphate: step 3/6.</text>
</comment>
<dbReference type="PIRSF" id="PIRSF010376">
    <property type="entry name" value="IspE"/>
    <property type="match status" value="1"/>
</dbReference>
<evidence type="ECO:0000256" key="8">
    <source>
        <dbReference type="ARBA" id="ARBA00032554"/>
    </source>
</evidence>
<dbReference type="GO" id="GO:0019288">
    <property type="term" value="P:isopentenyl diphosphate biosynthetic process, methylerythritol 4-phosphate pathway"/>
    <property type="evidence" value="ECO:0007669"/>
    <property type="project" value="UniProtKB-UniRule"/>
</dbReference>
<evidence type="ECO:0000256" key="3">
    <source>
        <dbReference type="ARBA" id="ARBA00017473"/>
    </source>
</evidence>
<dbReference type="GO" id="GO:0016114">
    <property type="term" value="P:terpenoid biosynthetic process"/>
    <property type="evidence" value="ECO:0007669"/>
    <property type="project" value="UniProtKB-UniRule"/>
</dbReference>
<reference evidence="12" key="1">
    <citation type="submission" date="2020-10" db="EMBL/GenBank/DDBJ databases">
        <authorList>
            <person name="Gilroy R."/>
        </authorList>
    </citation>
    <scope>NUCLEOTIDE SEQUENCE</scope>
    <source>
        <strain evidence="12">ChiHcec3-6078</strain>
    </source>
</reference>
<dbReference type="Gene3D" id="3.30.70.890">
    <property type="entry name" value="GHMP kinase, C-terminal domain"/>
    <property type="match status" value="1"/>
</dbReference>
<dbReference type="InterPro" id="IPR014721">
    <property type="entry name" value="Ribsml_uS5_D2-typ_fold_subgr"/>
</dbReference>
<sequence>MKKTEIKAFAKINLSLDVKALLDNGFHQVEMIMQQISLCDRVLVRWYEDLSKAPSHVEVELSTSKFFLPTDRRNLAYKAALLMYEVSGKRPKGKVRIDIKKNIPVAAGLAGGSSDGAAVIHALNLLWELRLPLEELCSIGARLGSDVPFCVMGQARGNPFLKKVFHGDPLASSCALAAGTGTDMTPLPPLKAPLVLSKPPVSVSTAEVYRGIDHVEIPIRPDNEELIHGLSKNNLKIIEKNMINVLENFTLKSYPNVMYTKNKMQDLCSPHRVLMSGSGPTVFGICDTAADAKRVRDIMREVNRESFWSETIL</sequence>
<dbReference type="InterPro" id="IPR013750">
    <property type="entry name" value="GHMP_kinase_C_dom"/>
</dbReference>
<feature type="active site" evidence="9">
    <location>
        <position position="146"/>
    </location>
</feature>
<comment type="caution">
    <text evidence="12">The sequence shown here is derived from an EMBL/GenBank/DDBJ whole genome shotgun (WGS) entry which is preliminary data.</text>
</comment>
<dbReference type="PANTHER" id="PTHR43527">
    <property type="entry name" value="4-DIPHOSPHOCYTIDYL-2-C-METHYL-D-ERYTHRITOL KINASE, CHLOROPLASTIC"/>
    <property type="match status" value="1"/>
</dbReference>
<keyword evidence="6 9" id="KW-0418">Kinase</keyword>
<evidence type="ECO:0000256" key="5">
    <source>
        <dbReference type="ARBA" id="ARBA00022741"/>
    </source>
</evidence>
<dbReference type="SUPFAM" id="SSF55060">
    <property type="entry name" value="GHMP Kinase, C-terminal domain"/>
    <property type="match status" value="1"/>
</dbReference>
<dbReference type="HAMAP" id="MF_00061">
    <property type="entry name" value="IspE"/>
    <property type="match status" value="1"/>
</dbReference>
<keyword evidence="9" id="KW-0414">Isoprene biosynthesis</keyword>
<dbReference type="Gene3D" id="3.30.230.10">
    <property type="match status" value="1"/>
</dbReference>
<accession>A0A9D1I1V6</accession>
<evidence type="ECO:0000256" key="9">
    <source>
        <dbReference type="HAMAP-Rule" id="MF_00061"/>
    </source>
</evidence>
<name>A0A9D1I1V6_9FIRM</name>
<gene>
    <name evidence="9 12" type="primary">ispE</name>
    <name evidence="12" type="ORF">IAC50_09570</name>
</gene>
<proteinExistence type="inferred from homology"/>
<dbReference type="InterPro" id="IPR004424">
    <property type="entry name" value="IspE"/>
</dbReference>
<dbReference type="GO" id="GO:0005524">
    <property type="term" value="F:ATP binding"/>
    <property type="evidence" value="ECO:0007669"/>
    <property type="project" value="UniProtKB-UniRule"/>
</dbReference>
<evidence type="ECO:0000256" key="7">
    <source>
        <dbReference type="ARBA" id="ARBA00022840"/>
    </source>
</evidence>
<dbReference type="InterPro" id="IPR020568">
    <property type="entry name" value="Ribosomal_Su5_D2-typ_SF"/>
</dbReference>
<keyword evidence="7 9" id="KW-0067">ATP-binding</keyword>
<dbReference type="Pfam" id="PF00288">
    <property type="entry name" value="GHMP_kinases_N"/>
    <property type="match status" value="1"/>
</dbReference>
<keyword evidence="4 9" id="KW-0808">Transferase</keyword>
<dbReference type="EC" id="2.7.1.148" evidence="2 9"/>
<dbReference type="Pfam" id="PF08544">
    <property type="entry name" value="GHMP_kinases_C"/>
    <property type="match status" value="1"/>
</dbReference>
<evidence type="ECO:0000256" key="4">
    <source>
        <dbReference type="ARBA" id="ARBA00022679"/>
    </source>
</evidence>
<feature type="domain" description="GHMP kinase C-terminal" evidence="11">
    <location>
        <begin position="229"/>
        <end position="302"/>
    </location>
</feature>
<protein>
    <recommendedName>
        <fullName evidence="3 9">4-diphosphocytidyl-2-C-methyl-D-erythritol kinase</fullName>
        <shortName evidence="9">CMK</shortName>
        <ecNumber evidence="2 9">2.7.1.148</ecNumber>
    </recommendedName>
    <alternativeName>
        <fullName evidence="8 9">4-(cytidine-5'-diphospho)-2-C-methyl-D-erythritol kinase</fullName>
    </alternativeName>
</protein>
<evidence type="ECO:0000259" key="11">
    <source>
        <dbReference type="Pfam" id="PF08544"/>
    </source>
</evidence>
<comment type="catalytic activity">
    <reaction evidence="9">
        <text>4-CDP-2-C-methyl-D-erythritol + ATP = 4-CDP-2-C-methyl-D-erythritol 2-phosphate + ADP + H(+)</text>
        <dbReference type="Rhea" id="RHEA:18437"/>
        <dbReference type="ChEBI" id="CHEBI:15378"/>
        <dbReference type="ChEBI" id="CHEBI:30616"/>
        <dbReference type="ChEBI" id="CHEBI:57823"/>
        <dbReference type="ChEBI" id="CHEBI:57919"/>
        <dbReference type="ChEBI" id="CHEBI:456216"/>
        <dbReference type="EC" id="2.7.1.148"/>
    </reaction>
</comment>
<dbReference type="Proteomes" id="UP000824090">
    <property type="component" value="Unassembled WGS sequence"/>
</dbReference>
<feature type="binding site" evidence="9">
    <location>
        <begin position="104"/>
        <end position="114"/>
    </location>
    <ligand>
        <name>ATP</name>
        <dbReference type="ChEBI" id="CHEBI:30616"/>
    </ligand>
</feature>
<dbReference type="InterPro" id="IPR006204">
    <property type="entry name" value="GHMP_kinase_N_dom"/>
</dbReference>
<reference evidence="12" key="2">
    <citation type="journal article" date="2021" name="PeerJ">
        <title>Extensive microbial diversity within the chicken gut microbiome revealed by metagenomics and culture.</title>
        <authorList>
            <person name="Gilroy R."/>
            <person name="Ravi A."/>
            <person name="Getino M."/>
            <person name="Pursley I."/>
            <person name="Horton D.L."/>
            <person name="Alikhan N.F."/>
            <person name="Baker D."/>
            <person name="Gharbi K."/>
            <person name="Hall N."/>
            <person name="Watson M."/>
            <person name="Adriaenssens E.M."/>
            <person name="Foster-Nyarko E."/>
            <person name="Jarju S."/>
            <person name="Secka A."/>
            <person name="Antonio M."/>
            <person name="Oren A."/>
            <person name="Chaudhuri R.R."/>
            <person name="La Ragione R."/>
            <person name="Hildebrand F."/>
            <person name="Pallen M.J."/>
        </authorList>
    </citation>
    <scope>NUCLEOTIDE SEQUENCE</scope>
    <source>
        <strain evidence="12">ChiHcec3-6078</strain>
    </source>
</reference>
<evidence type="ECO:0000313" key="12">
    <source>
        <dbReference type="EMBL" id="HIU26728.1"/>
    </source>
</evidence>
<evidence type="ECO:0000256" key="2">
    <source>
        <dbReference type="ARBA" id="ARBA00012052"/>
    </source>
</evidence>
<keyword evidence="5 9" id="KW-0547">Nucleotide-binding</keyword>
<dbReference type="NCBIfam" id="TIGR00154">
    <property type="entry name" value="ispE"/>
    <property type="match status" value="1"/>
</dbReference>